<evidence type="ECO:0000313" key="2">
    <source>
        <dbReference type="Proteomes" id="UP000658225"/>
    </source>
</evidence>
<comment type="caution">
    <text evidence="1">The sequence shown here is derived from an EMBL/GenBank/DDBJ whole genome shotgun (WGS) entry which is preliminary data.</text>
</comment>
<evidence type="ECO:0008006" key="3">
    <source>
        <dbReference type="Google" id="ProtNLM"/>
    </source>
</evidence>
<organism evidence="1 2">
    <name type="scientific">Sporosarcina limicola</name>
    <dbReference type="NCBI Taxonomy" id="34101"/>
    <lineage>
        <taxon>Bacteria</taxon>
        <taxon>Bacillati</taxon>
        <taxon>Bacillota</taxon>
        <taxon>Bacilli</taxon>
        <taxon>Bacillales</taxon>
        <taxon>Caryophanaceae</taxon>
        <taxon>Sporosarcina</taxon>
    </lineage>
</organism>
<proteinExistence type="predicted"/>
<evidence type="ECO:0000313" key="1">
    <source>
        <dbReference type="EMBL" id="MBE1556917.1"/>
    </source>
</evidence>
<gene>
    <name evidence="1" type="ORF">H4683_004043</name>
</gene>
<dbReference type="AlphaFoldDB" id="A0A927MQ39"/>
<dbReference type="EMBL" id="JADBEL010000041">
    <property type="protein sequence ID" value="MBE1556917.1"/>
    <property type="molecule type" value="Genomic_DNA"/>
</dbReference>
<reference evidence="1" key="1">
    <citation type="submission" date="2020-10" db="EMBL/GenBank/DDBJ databases">
        <title>Genomic Encyclopedia of Type Strains, Phase IV (KMG-IV): sequencing the most valuable type-strain genomes for metagenomic binning, comparative biology and taxonomic classification.</title>
        <authorList>
            <person name="Goeker M."/>
        </authorList>
    </citation>
    <scope>NUCLEOTIDE SEQUENCE</scope>
    <source>
        <strain evidence="1">DSM 13886</strain>
    </source>
</reference>
<protein>
    <recommendedName>
        <fullName evidence="3">Hydrolase</fullName>
    </recommendedName>
</protein>
<name>A0A927MQ39_9BACL</name>
<dbReference type="Proteomes" id="UP000658225">
    <property type="component" value="Unassembled WGS sequence"/>
</dbReference>
<keyword evidence="2" id="KW-1185">Reference proteome</keyword>
<sequence length="108" mass="12195">MSKCSKYCECVKHTRCVKRGICDPCEQIKHPDKFVKHCKGCVCDQLRRLQTQTEVDVFLSGGQVLEDVVFVSFNRNTCCAFFSDPTTEPGSTLIVDCQDIQAIRIEAD</sequence>
<accession>A0A927MQ39</accession>